<comment type="caution">
    <text evidence="4">The sequence shown here is derived from an EMBL/GenBank/DDBJ whole genome shotgun (WGS) entry which is preliminary data.</text>
</comment>
<dbReference type="PANTHER" id="PTHR47926">
    <property type="entry name" value="PENTATRICOPEPTIDE REPEAT-CONTAINING PROTEIN"/>
    <property type="match status" value="1"/>
</dbReference>
<dbReference type="GO" id="GO:0003723">
    <property type="term" value="F:RNA binding"/>
    <property type="evidence" value="ECO:0007669"/>
    <property type="project" value="InterPro"/>
</dbReference>
<dbReference type="FunFam" id="1.25.40.10:FF:000196">
    <property type="entry name" value="Pentatricopeptide repeat-containing protein At4g14850"/>
    <property type="match status" value="1"/>
</dbReference>
<dbReference type="PANTHER" id="PTHR47926:SF386">
    <property type="entry name" value="PENTATRICOPEPTIDE REPEAT-CONTAINING PROTEIN"/>
    <property type="match status" value="1"/>
</dbReference>
<dbReference type="Gene3D" id="1.25.40.10">
    <property type="entry name" value="Tetratricopeptide repeat domain"/>
    <property type="match status" value="5"/>
</dbReference>
<dbReference type="Pfam" id="PF13041">
    <property type="entry name" value="PPR_2"/>
    <property type="match status" value="4"/>
</dbReference>
<feature type="repeat" description="PPR" evidence="2">
    <location>
        <begin position="491"/>
        <end position="525"/>
    </location>
</feature>
<dbReference type="InterPro" id="IPR002885">
    <property type="entry name" value="PPR_rpt"/>
</dbReference>
<reference evidence="4" key="1">
    <citation type="journal article" date="2023" name="Nat. Commun.">
        <title>Diploid and tetraploid genomes of Acorus and the evolution of monocots.</title>
        <authorList>
            <person name="Ma L."/>
            <person name="Liu K.W."/>
            <person name="Li Z."/>
            <person name="Hsiao Y.Y."/>
            <person name="Qi Y."/>
            <person name="Fu T."/>
            <person name="Tang G.D."/>
            <person name="Zhang D."/>
            <person name="Sun W.H."/>
            <person name="Liu D.K."/>
            <person name="Li Y."/>
            <person name="Chen G.Z."/>
            <person name="Liu X.D."/>
            <person name="Liao X.Y."/>
            <person name="Jiang Y.T."/>
            <person name="Yu X."/>
            <person name="Hao Y."/>
            <person name="Huang J."/>
            <person name="Zhao X.W."/>
            <person name="Ke S."/>
            <person name="Chen Y.Y."/>
            <person name="Wu W.L."/>
            <person name="Hsu J.L."/>
            <person name="Lin Y.F."/>
            <person name="Huang M.D."/>
            <person name="Li C.Y."/>
            <person name="Huang L."/>
            <person name="Wang Z.W."/>
            <person name="Zhao X."/>
            <person name="Zhong W.Y."/>
            <person name="Peng D.H."/>
            <person name="Ahmad S."/>
            <person name="Lan S."/>
            <person name="Zhang J.S."/>
            <person name="Tsai W.C."/>
            <person name="Van de Peer Y."/>
            <person name="Liu Z.J."/>
        </authorList>
    </citation>
    <scope>NUCLEOTIDE SEQUENCE</scope>
    <source>
        <strain evidence="4">SCP</strain>
    </source>
</reference>
<dbReference type="FunFam" id="1.25.40.10:FF:000073">
    <property type="entry name" value="Pentatricopeptide repeat-containing protein chloroplastic"/>
    <property type="match status" value="1"/>
</dbReference>
<evidence type="ECO:0000256" key="1">
    <source>
        <dbReference type="ARBA" id="ARBA00022737"/>
    </source>
</evidence>
<feature type="repeat" description="PPR" evidence="2">
    <location>
        <begin position="627"/>
        <end position="661"/>
    </location>
</feature>
<dbReference type="GO" id="GO:0009451">
    <property type="term" value="P:RNA modification"/>
    <property type="evidence" value="ECO:0007669"/>
    <property type="project" value="InterPro"/>
</dbReference>
<feature type="repeat" description="PPR" evidence="2">
    <location>
        <begin position="526"/>
        <end position="560"/>
    </location>
</feature>
<dbReference type="Pfam" id="PF01535">
    <property type="entry name" value="PPR"/>
    <property type="match status" value="2"/>
</dbReference>
<accession>A0AAV9A7L9</accession>
<evidence type="ECO:0000313" key="5">
    <source>
        <dbReference type="Proteomes" id="UP001179952"/>
    </source>
</evidence>
<evidence type="ECO:0000313" key="4">
    <source>
        <dbReference type="EMBL" id="KAK1260096.1"/>
    </source>
</evidence>
<keyword evidence="5" id="KW-1185">Reference proteome</keyword>
<feature type="compositionally biased region" description="Pro residues" evidence="3">
    <location>
        <begin position="1"/>
        <end position="18"/>
    </location>
</feature>
<evidence type="ECO:0000256" key="2">
    <source>
        <dbReference type="PROSITE-ProRule" id="PRU00708"/>
    </source>
</evidence>
<dbReference type="PROSITE" id="PS51375">
    <property type="entry name" value="PPR"/>
    <property type="match status" value="7"/>
</dbReference>
<protein>
    <submittedName>
        <fullName evidence="4">Pentatricopeptide repeat-containing protein</fullName>
    </submittedName>
</protein>
<feature type="region of interest" description="Disordered" evidence="3">
    <location>
        <begin position="1"/>
        <end position="25"/>
    </location>
</feature>
<gene>
    <name evidence="4" type="ORF">QJS04_geneDACA005558</name>
</gene>
<feature type="repeat" description="PPR" evidence="2">
    <location>
        <begin position="456"/>
        <end position="490"/>
    </location>
</feature>
<dbReference type="InterPro" id="IPR046960">
    <property type="entry name" value="PPR_At4g14850-like_plant"/>
</dbReference>
<evidence type="ECO:0000256" key="3">
    <source>
        <dbReference type="SAM" id="MobiDB-lite"/>
    </source>
</evidence>
<dbReference type="AlphaFoldDB" id="A0AAV9A7L9"/>
<dbReference type="FunFam" id="1.25.40.10:FF:000380">
    <property type="entry name" value="Pentatricopeptide repeat-containing protein, chloroplastic"/>
    <property type="match status" value="1"/>
</dbReference>
<dbReference type="NCBIfam" id="TIGR00756">
    <property type="entry name" value="PPR"/>
    <property type="match status" value="8"/>
</dbReference>
<keyword evidence="1" id="KW-0677">Repeat</keyword>
<dbReference type="InterPro" id="IPR011990">
    <property type="entry name" value="TPR-like_helical_dom_sf"/>
</dbReference>
<proteinExistence type="predicted"/>
<dbReference type="EMBL" id="JAUJYN010000012">
    <property type="protein sequence ID" value="KAK1260096.1"/>
    <property type="molecule type" value="Genomic_DNA"/>
</dbReference>
<feature type="repeat" description="PPR" evidence="2">
    <location>
        <begin position="354"/>
        <end position="384"/>
    </location>
</feature>
<dbReference type="Proteomes" id="UP001179952">
    <property type="component" value="Unassembled WGS sequence"/>
</dbReference>
<dbReference type="FunFam" id="1.25.40.10:FF:000646">
    <property type="entry name" value="Pentatricopeptide repeat-containing protein, chloroplastic"/>
    <property type="match status" value="1"/>
</dbReference>
<sequence>MASLPLPPTPNPSLPPPTNTSKTNNSLKFNTTYLTKLHHNHHNPNPQTLYKSYFHQISSLCKQGLIQQGFFLLNEIESQTLQIGPEIYGELLQGCVYKRAVSEGLQIHARILKNGAFFAKNDYIETKLIIFYAKCDLSAIADGLFRRQCRPNLFSWAAMIGLSCRSGRNREALMGFVEMLENGFSPDNFVVPNALKACSALRFDGFGRCVHGYVVKMGFGQCVFVSSSLVDFYGKNGELVEAEKVFDGMSERNNVTWNSMLMGYVQNGLNEEAMEVFYNMRINGVEPTRVSVSGFLSASAGAEASFEGRQGHAVAVLSGLRTDDILGSSIINFYVKVGSVEDAELVFDRMVERDIVTWNLLISGYVKDGQFEKAINACRRMRWEENLWFDSVTLSSILTACAVSGNLVLGKEAHCFCIRNSLESDSAVANCVVGMYAKCERLENARCVFDITKNRDLVMWNSMIAAYARLGLSGEALNLFYRMQLEGVPPSTVSWNAVILGFMRNRQVEEAKDMLSQMRSTGLEPNLVTWTTLINGLAQNGYGHEAIQTFHRMRAAGIRPNGMSIVGLLSACTSLASLDHGRVAHGYAIRGGFLSSSVSEVALVDMYAKCGSITSATNAFKKIPNKELALYNTMMSAYALHGEAKNALSLFQRMREEGIKVDGVTFTCLLMAFDADARMLGTLVDACRELGEIALGECLSQCLFELELENFGNYVAPSKRDAESGRWGEALRVRKDSGRSWIHVDGKAHAFVVGDGSHPRRESINGILKCLEWEMRGSCDCSPQVDVRREIPCS</sequence>
<feature type="repeat" description="PPR" evidence="2">
    <location>
        <begin position="253"/>
        <end position="287"/>
    </location>
</feature>
<feature type="repeat" description="PPR" evidence="2">
    <location>
        <begin position="152"/>
        <end position="186"/>
    </location>
</feature>
<reference evidence="4" key="2">
    <citation type="submission" date="2023-06" db="EMBL/GenBank/DDBJ databases">
        <authorList>
            <person name="Ma L."/>
            <person name="Liu K.-W."/>
            <person name="Li Z."/>
            <person name="Hsiao Y.-Y."/>
            <person name="Qi Y."/>
            <person name="Fu T."/>
            <person name="Tang G."/>
            <person name="Zhang D."/>
            <person name="Sun W.-H."/>
            <person name="Liu D.-K."/>
            <person name="Li Y."/>
            <person name="Chen G.-Z."/>
            <person name="Liu X.-D."/>
            <person name="Liao X.-Y."/>
            <person name="Jiang Y.-T."/>
            <person name="Yu X."/>
            <person name="Hao Y."/>
            <person name="Huang J."/>
            <person name="Zhao X.-W."/>
            <person name="Ke S."/>
            <person name="Chen Y.-Y."/>
            <person name="Wu W.-L."/>
            <person name="Hsu J.-L."/>
            <person name="Lin Y.-F."/>
            <person name="Huang M.-D."/>
            <person name="Li C.-Y."/>
            <person name="Huang L."/>
            <person name="Wang Z.-W."/>
            <person name="Zhao X."/>
            <person name="Zhong W.-Y."/>
            <person name="Peng D.-H."/>
            <person name="Ahmad S."/>
            <person name="Lan S."/>
            <person name="Zhang J.-S."/>
            <person name="Tsai W.-C."/>
            <person name="Van De Peer Y."/>
            <person name="Liu Z.-J."/>
        </authorList>
    </citation>
    <scope>NUCLEOTIDE SEQUENCE</scope>
    <source>
        <strain evidence="4">SCP</strain>
        <tissue evidence="4">Leaves</tissue>
    </source>
</reference>
<name>A0AAV9A7L9_ACOGR</name>
<organism evidence="4 5">
    <name type="scientific">Acorus gramineus</name>
    <name type="common">Dwarf sweet flag</name>
    <dbReference type="NCBI Taxonomy" id="55184"/>
    <lineage>
        <taxon>Eukaryota</taxon>
        <taxon>Viridiplantae</taxon>
        <taxon>Streptophyta</taxon>
        <taxon>Embryophyta</taxon>
        <taxon>Tracheophyta</taxon>
        <taxon>Spermatophyta</taxon>
        <taxon>Magnoliopsida</taxon>
        <taxon>Liliopsida</taxon>
        <taxon>Acoraceae</taxon>
        <taxon>Acorus</taxon>
    </lineage>
</organism>